<protein>
    <submittedName>
        <fullName evidence="2">Uncharacterized protein</fullName>
    </submittedName>
</protein>
<gene>
    <name evidence="2" type="ORF">SAMN06265373_1112</name>
</gene>
<proteinExistence type="predicted"/>
<evidence type="ECO:0000313" key="2">
    <source>
        <dbReference type="EMBL" id="SMP35090.1"/>
    </source>
</evidence>
<dbReference type="EMBL" id="FXTY01000011">
    <property type="protein sequence ID" value="SMP35090.1"/>
    <property type="molecule type" value="Genomic_DNA"/>
</dbReference>
<sequence length="63" mass="7153">MALCVFFVFGVLAAFYSVHQLTLGTELMEALISFVLIGGVMPLLLLLITAVRDYWKSQNRRFK</sequence>
<feature type="transmembrane region" description="Helical" evidence="1">
    <location>
        <begin position="30"/>
        <end position="51"/>
    </location>
</feature>
<evidence type="ECO:0000313" key="3">
    <source>
        <dbReference type="Proteomes" id="UP001157961"/>
    </source>
</evidence>
<reference evidence="2 3" key="1">
    <citation type="submission" date="2017-05" db="EMBL/GenBank/DDBJ databases">
        <authorList>
            <person name="Varghese N."/>
            <person name="Submissions S."/>
        </authorList>
    </citation>
    <scope>NUCLEOTIDE SEQUENCE [LARGE SCALE GENOMIC DNA]</scope>
    <source>
        <strain evidence="2 3">DSM 29734</strain>
    </source>
</reference>
<keyword evidence="1" id="KW-1133">Transmembrane helix</keyword>
<organism evidence="2 3">
    <name type="scientific">Shimia sagamensis</name>
    <dbReference type="NCBI Taxonomy" id="1566352"/>
    <lineage>
        <taxon>Bacteria</taxon>
        <taxon>Pseudomonadati</taxon>
        <taxon>Pseudomonadota</taxon>
        <taxon>Alphaproteobacteria</taxon>
        <taxon>Rhodobacterales</taxon>
        <taxon>Roseobacteraceae</taxon>
    </lineage>
</organism>
<keyword evidence="3" id="KW-1185">Reference proteome</keyword>
<keyword evidence="1" id="KW-0812">Transmembrane</keyword>
<dbReference type="Proteomes" id="UP001157961">
    <property type="component" value="Unassembled WGS sequence"/>
</dbReference>
<comment type="caution">
    <text evidence="2">The sequence shown here is derived from an EMBL/GenBank/DDBJ whole genome shotgun (WGS) entry which is preliminary data.</text>
</comment>
<evidence type="ECO:0000256" key="1">
    <source>
        <dbReference type="SAM" id="Phobius"/>
    </source>
</evidence>
<keyword evidence="1" id="KW-0472">Membrane</keyword>
<accession>A0ABY1PIF6</accession>
<name>A0ABY1PIF6_9RHOB</name>